<proteinExistence type="predicted"/>
<evidence type="ECO:0000313" key="2">
    <source>
        <dbReference type="Proteomes" id="UP000236630"/>
    </source>
</evidence>
<keyword evidence="2" id="KW-1185">Reference proteome</keyword>
<dbReference type="Proteomes" id="UP000236630">
    <property type="component" value="Unassembled WGS sequence"/>
</dbReference>
<accession>A0A2H5PSF1</accession>
<comment type="caution">
    <text evidence="1">The sequence shown here is derived from an EMBL/GenBank/DDBJ whole genome shotgun (WGS) entry which is preliminary data.</text>
</comment>
<evidence type="ECO:0000313" key="1">
    <source>
        <dbReference type="EMBL" id="GAY55272.1"/>
    </source>
</evidence>
<feature type="non-terminal residue" evidence="1">
    <location>
        <position position="165"/>
    </location>
</feature>
<reference evidence="1 2" key="1">
    <citation type="journal article" date="2017" name="Front. Genet.">
        <title>Draft sequencing of the heterozygous diploid genome of Satsuma (Citrus unshiu Marc.) using a hybrid assembly approach.</title>
        <authorList>
            <person name="Shimizu T."/>
            <person name="Tanizawa Y."/>
            <person name="Mochizuki T."/>
            <person name="Nagasaki H."/>
            <person name="Yoshioka T."/>
            <person name="Toyoda A."/>
            <person name="Fujiyama A."/>
            <person name="Kaminuma E."/>
            <person name="Nakamura Y."/>
        </authorList>
    </citation>
    <scope>NUCLEOTIDE SEQUENCE [LARGE SCALE GENOMIC DNA]</scope>
    <source>
        <strain evidence="2">cv. Miyagawa wase</strain>
    </source>
</reference>
<dbReference type="EMBL" id="BDQV01000116">
    <property type="protein sequence ID" value="GAY55272.1"/>
    <property type="molecule type" value="Genomic_DNA"/>
</dbReference>
<dbReference type="AlphaFoldDB" id="A0A2H5PSF1"/>
<sequence>MEGIRRRSRQVYLEKRKPKKLEEIRDYIEDEQFLLDGIKVTEAETRAFRYKKRIYELVNKPPIEIDNLIEYRMPEAYDEKGCVSQKKRFAVNMQPSSNQTCDERMSQVTWEESRLRNATWEYGSKNKRQRSHDYKFVFEDPHRQLDFIKTSVINGDKVDDSPRKL</sequence>
<protein>
    <submittedName>
        <fullName evidence="1">Uncharacterized protein</fullName>
    </submittedName>
</protein>
<name>A0A2H5PSF1_CITUN</name>
<organism evidence="1 2">
    <name type="scientific">Citrus unshiu</name>
    <name type="common">Satsuma mandarin</name>
    <name type="synonym">Citrus nobilis var. unshiu</name>
    <dbReference type="NCBI Taxonomy" id="55188"/>
    <lineage>
        <taxon>Eukaryota</taxon>
        <taxon>Viridiplantae</taxon>
        <taxon>Streptophyta</taxon>
        <taxon>Embryophyta</taxon>
        <taxon>Tracheophyta</taxon>
        <taxon>Spermatophyta</taxon>
        <taxon>Magnoliopsida</taxon>
        <taxon>eudicotyledons</taxon>
        <taxon>Gunneridae</taxon>
        <taxon>Pentapetalae</taxon>
        <taxon>rosids</taxon>
        <taxon>malvids</taxon>
        <taxon>Sapindales</taxon>
        <taxon>Rutaceae</taxon>
        <taxon>Aurantioideae</taxon>
        <taxon>Citrus</taxon>
    </lineage>
</organism>
<dbReference type="STRING" id="55188.A0A2H5PSF1"/>
<gene>
    <name evidence="1" type="ORF">CUMW_163190</name>
</gene>